<sequence length="101" mass="11270">MVVFHVGGFYILLKFRSSLFRIDLSVCKKLVHEALRSRQETLLCFGLKLCLASSIRSFKANNRRRAPVVVCGALLGRGPASIKIDYLGLGNFWSSCPSSMF</sequence>
<evidence type="ECO:0000313" key="2">
    <source>
        <dbReference type="Proteomes" id="UP001054945"/>
    </source>
</evidence>
<name>A0AAV4RFA1_CAEEX</name>
<keyword evidence="2" id="KW-1185">Reference proteome</keyword>
<protein>
    <submittedName>
        <fullName evidence="1">Uncharacterized protein</fullName>
    </submittedName>
</protein>
<gene>
    <name evidence="1" type="ORF">CEXT_634251</name>
</gene>
<evidence type="ECO:0000313" key="1">
    <source>
        <dbReference type="EMBL" id="GIY20140.1"/>
    </source>
</evidence>
<organism evidence="1 2">
    <name type="scientific">Caerostris extrusa</name>
    <name type="common">Bark spider</name>
    <name type="synonym">Caerostris bankana</name>
    <dbReference type="NCBI Taxonomy" id="172846"/>
    <lineage>
        <taxon>Eukaryota</taxon>
        <taxon>Metazoa</taxon>
        <taxon>Ecdysozoa</taxon>
        <taxon>Arthropoda</taxon>
        <taxon>Chelicerata</taxon>
        <taxon>Arachnida</taxon>
        <taxon>Araneae</taxon>
        <taxon>Araneomorphae</taxon>
        <taxon>Entelegynae</taxon>
        <taxon>Araneoidea</taxon>
        <taxon>Araneidae</taxon>
        <taxon>Caerostris</taxon>
    </lineage>
</organism>
<dbReference type="EMBL" id="BPLR01007840">
    <property type="protein sequence ID" value="GIY20140.1"/>
    <property type="molecule type" value="Genomic_DNA"/>
</dbReference>
<accession>A0AAV4RFA1</accession>
<dbReference type="Proteomes" id="UP001054945">
    <property type="component" value="Unassembled WGS sequence"/>
</dbReference>
<proteinExistence type="predicted"/>
<dbReference type="AlphaFoldDB" id="A0AAV4RFA1"/>
<reference evidence="1 2" key="1">
    <citation type="submission" date="2021-06" db="EMBL/GenBank/DDBJ databases">
        <title>Caerostris extrusa draft genome.</title>
        <authorList>
            <person name="Kono N."/>
            <person name="Arakawa K."/>
        </authorList>
    </citation>
    <scope>NUCLEOTIDE SEQUENCE [LARGE SCALE GENOMIC DNA]</scope>
</reference>
<comment type="caution">
    <text evidence="1">The sequence shown here is derived from an EMBL/GenBank/DDBJ whole genome shotgun (WGS) entry which is preliminary data.</text>
</comment>